<keyword evidence="6" id="KW-1185">Reference proteome</keyword>
<dbReference type="GO" id="GO:0003924">
    <property type="term" value="F:GTPase activity"/>
    <property type="evidence" value="ECO:0007669"/>
    <property type="project" value="TreeGrafter"/>
</dbReference>
<keyword evidence="1" id="KW-0547">Nucleotide-binding</keyword>
<evidence type="ECO:0000313" key="5">
    <source>
        <dbReference type="EMBL" id="KAB5593658.1"/>
    </source>
</evidence>
<sequence length="373" mass="41866">MKSLLLLPNAPSWYPGHMRRFFTQLPELLARTHIILEARDLRLPLTSINPDFEAALERWRKSRSNGQSGMCERIVVYTKRDLMPSWGEEASYASLSSHTKDWAEQSSYNLLVIGMPNVGKSTLLNALRWVDVEGGRFSLRFNTTSVNKKSPAAKALQTSPLPGLTRTTSTPLKLHTEPPIYSVDTPGVMVPFLGRGDEGKERAMKLALTAGMKESLFDAELMCSYLLHRLYLLNPRAPAYMSVLPREIAQPNNAEEFLYALTRRLGALQKGGLPDLERAERWFIHWWRNGGSVSTPSPFGWGLDFDFTPLLVGGALPPTKDQAEKLIERIVDDYVASISSEEGVNRLSLRQEKKAAREAKIKARAQRRSGVSE</sequence>
<evidence type="ECO:0000256" key="1">
    <source>
        <dbReference type="ARBA" id="ARBA00022741"/>
    </source>
</evidence>
<dbReference type="GO" id="GO:0005525">
    <property type="term" value="F:GTP binding"/>
    <property type="evidence" value="ECO:0007669"/>
    <property type="project" value="UniProtKB-KW"/>
</dbReference>
<dbReference type="PANTHER" id="PTHR45782:SF4">
    <property type="entry name" value="MITOCHONDRIAL RIBOSOME-ASSOCIATED GTPASE 1"/>
    <property type="match status" value="1"/>
</dbReference>
<dbReference type="Pfam" id="PF01926">
    <property type="entry name" value="MMR_HSR1"/>
    <property type="match status" value="1"/>
</dbReference>
<feature type="region of interest" description="Disordered" evidence="3">
    <location>
        <begin position="151"/>
        <end position="170"/>
    </location>
</feature>
<evidence type="ECO:0000256" key="2">
    <source>
        <dbReference type="ARBA" id="ARBA00023134"/>
    </source>
</evidence>
<dbReference type="Gene3D" id="1.10.1580.10">
    <property type="match status" value="1"/>
</dbReference>
<reference evidence="5 6" key="1">
    <citation type="journal article" date="2019" name="Fungal Biol. Biotechnol.">
        <title>Draft genome sequence of fastidious pathogen Ceratobasidium theobromae, which causes vascular-streak dieback in Theobroma cacao.</title>
        <authorList>
            <person name="Ali S.S."/>
            <person name="Asman A."/>
            <person name="Shao J."/>
            <person name="Firmansyah A.P."/>
            <person name="Susilo A.W."/>
            <person name="Rosmana A."/>
            <person name="McMahon P."/>
            <person name="Junaid M."/>
            <person name="Guest D."/>
            <person name="Kheng T.Y."/>
            <person name="Meinhardt L.W."/>
            <person name="Bailey B.A."/>
        </authorList>
    </citation>
    <scope>NUCLEOTIDE SEQUENCE [LARGE SCALE GENOMIC DNA]</scope>
    <source>
        <strain evidence="5 6">CT2</strain>
    </source>
</reference>
<dbReference type="GO" id="GO:0005739">
    <property type="term" value="C:mitochondrion"/>
    <property type="evidence" value="ECO:0007669"/>
    <property type="project" value="TreeGrafter"/>
</dbReference>
<dbReference type="AlphaFoldDB" id="A0A5N5QPX0"/>
<feature type="domain" description="G" evidence="4">
    <location>
        <begin position="111"/>
        <end position="196"/>
    </location>
</feature>
<feature type="compositionally biased region" description="Polar residues" evidence="3">
    <location>
        <begin position="156"/>
        <end position="170"/>
    </location>
</feature>
<dbReference type="OrthoDB" id="269151at2759"/>
<name>A0A5N5QPX0_9AGAM</name>
<dbReference type="SUPFAM" id="SSF52540">
    <property type="entry name" value="P-loop containing nucleoside triphosphate hydrolases"/>
    <property type="match status" value="2"/>
</dbReference>
<dbReference type="GO" id="GO:0032543">
    <property type="term" value="P:mitochondrial translation"/>
    <property type="evidence" value="ECO:0007669"/>
    <property type="project" value="TreeGrafter"/>
</dbReference>
<dbReference type="PANTHER" id="PTHR45782">
    <property type="entry name" value="MITOCHONDRIAL RIBOSOME-ASSOCIATED GTPASE 1"/>
    <property type="match status" value="1"/>
</dbReference>
<dbReference type="Proteomes" id="UP000383932">
    <property type="component" value="Unassembled WGS sequence"/>
</dbReference>
<protein>
    <recommendedName>
        <fullName evidence="4">G domain-containing protein</fullName>
    </recommendedName>
</protein>
<dbReference type="EMBL" id="SSOP01000033">
    <property type="protein sequence ID" value="KAB5593658.1"/>
    <property type="molecule type" value="Genomic_DNA"/>
</dbReference>
<dbReference type="InterPro" id="IPR023179">
    <property type="entry name" value="GTP-bd_ortho_bundle_sf"/>
</dbReference>
<evidence type="ECO:0000259" key="4">
    <source>
        <dbReference type="Pfam" id="PF01926"/>
    </source>
</evidence>
<dbReference type="InterPro" id="IPR027417">
    <property type="entry name" value="P-loop_NTPase"/>
</dbReference>
<accession>A0A5N5QPX0</accession>
<dbReference type="Gene3D" id="3.40.50.300">
    <property type="entry name" value="P-loop containing nucleotide triphosphate hydrolases"/>
    <property type="match status" value="1"/>
</dbReference>
<organism evidence="5 6">
    <name type="scientific">Ceratobasidium theobromae</name>
    <dbReference type="NCBI Taxonomy" id="1582974"/>
    <lineage>
        <taxon>Eukaryota</taxon>
        <taxon>Fungi</taxon>
        <taxon>Dikarya</taxon>
        <taxon>Basidiomycota</taxon>
        <taxon>Agaricomycotina</taxon>
        <taxon>Agaricomycetes</taxon>
        <taxon>Cantharellales</taxon>
        <taxon>Ceratobasidiaceae</taxon>
        <taxon>Ceratobasidium</taxon>
    </lineage>
</organism>
<comment type="caution">
    <text evidence="5">The sequence shown here is derived from an EMBL/GenBank/DDBJ whole genome shotgun (WGS) entry which is preliminary data.</text>
</comment>
<evidence type="ECO:0000313" key="6">
    <source>
        <dbReference type="Proteomes" id="UP000383932"/>
    </source>
</evidence>
<dbReference type="InterPro" id="IPR006073">
    <property type="entry name" value="GTP-bd"/>
</dbReference>
<gene>
    <name evidence="5" type="ORF">CTheo_2951</name>
</gene>
<evidence type="ECO:0000256" key="3">
    <source>
        <dbReference type="SAM" id="MobiDB-lite"/>
    </source>
</evidence>
<keyword evidence="2" id="KW-0342">GTP-binding</keyword>
<proteinExistence type="predicted"/>